<sequence>MPHPRDKNFSLRHLSVFSTVAALGRISGASETLSRSPSAVSRSVAIVEERFGRTLLTRSLEGVAPTPEGELVAARCDIIKRELATLRDALFAENSGDLRPNASVFDMHVDVSRLRALIAVHDFGSVQRACQLLGISQPAVSVSINHLESDLGLRLFSRTPSGMIATPAGIAATLCFKRVLSELRKITDDVESYNSPSSGLVCVGGLAYSRTALLPEALKRALRALPRTVVRTVEGPIQVLLGAMHAGDVDFLICAHPNPELLEGVAVEPIKPDPMRLFVSADHPLADRAALSAEEVAQFPFVLPPFGSVTRGLLDRVFMDEVGRPPTGSVETSSSAIIRYLLLHSRQISFRSTREFEAECDTGRIRALDLAFDLPDRSICVLQRCGVRHTAAVTEFLDLVRDVAGEA</sequence>
<evidence type="ECO:0000256" key="1">
    <source>
        <dbReference type="ARBA" id="ARBA00009437"/>
    </source>
</evidence>
<dbReference type="InterPro" id="IPR000847">
    <property type="entry name" value="LysR_HTH_N"/>
</dbReference>
<gene>
    <name evidence="6" type="ORF">J1C47_10410</name>
</gene>
<evidence type="ECO:0000256" key="3">
    <source>
        <dbReference type="ARBA" id="ARBA00023125"/>
    </source>
</evidence>
<dbReference type="RefSeq" id="WP_207350706.1">
    <property type="nucleotide sequence ID" value="NZ_JAFMPY010000009.1"/>
</dbReference>
<dbReference type="InterPro" id="IPR036388">
    <property type="entry name" value="WH-like_DNA-bd_sf"/>
</dbReference>
<dbReference type="PRINTS" id="PR00039">
    <property type="entry name" value="HTHLYSR"/>
</dbReference>
<dbReference type="PROSITE" id="PS50931">
    <property type="entry name" value="HTH_LYSR"/>
    <property type="match status" value="2"/>
</dbReference>
<feature type="domain" description="HTH lysR-type" evidence="5">
    <location>
        <begin position="9"/>
        <end position="66"/>
    </location>
</feature>
<keyword evidence="2" id="KW-0805">Transcription regulation</keyword>
<name>A0ABS3J4P7_9HYPH</name>
<feature type="domain" description="HTH lysR-type" evidence="5">
    <location>
        <begin position="109"/>
        <end position="166"/>
    </location>
</feature>
<protein>
    <submittedName>
        <fullName evidence="6">LysR family transcriptional regulator</fullName>
    </submittedName>
</protein>
<dbReference type="InterPro" id="IPR036390">
    <property type="entry name" value="WH_DNA-bd_sf"/>
</dbReference>
<dbReference type="EMBL" id="JAFMPY010000009">
    <property type="protein sequence ID" value="MBO0904057.1"/>
    <property type="molecule type" value="Genomic_DNA"/>
</dbReference>
<comment type="similarity">
    <text evidence="1">Belongs to the LysR transcriptional regulatory family.</text>
</comment>
<dbReference type="PANTHER" id="PTHR30419">
    <property type="entry name" value="HTH-TYPE TRANSCRIPTIONAL REGULATOR YBHD"/>
    <property type="match status" value="1"/>
</dbReference>
<reference evidence="6 7" key="1">
    <citation type="submission" date="2021-03" db="EMBL/GenBank/DDBJ databases">
        <title>Whole genome sequence of Jiella sp. MQZ13P-4.</title>
        <authorList>
            <person name="Tuo L."/>
        </authorList>
    </citation>
    <scope>NUCLEOTIDE SEQUENCE [LARGE SCALE GENOMIC DNA]</scope>
    <source>
        <strain evidence="6 7">MQZ13P-4</strain>
    </source>
</reference>
<comment type="caution">
    <text evidence="6">The sequence shown here is derived from an EMBL/GenBank/DDBJ whole genome shotgun (WGS) entry which is preliminary data.</text>
</comment>
<evidence type="ECO:0000256" key="4">
    <source>
        <dbReference type="ARBA" id="ARBA00023163"/>
    </source>
</evidence>
<dbReference type="Gene3D" id="1.10.10.10">
    <property type="entry name" value="Winged helix-like DNA-binding domain superfamily/Winged helix DNA-binding domain"/>
    <property type="match status" value="2"/>
</dbReference>
<accession>A0ABS3J4P7</accession>
<dbReference type="InterPro" id="IPR005119">
    <property type="entry name" value="LysR_subst-bd"/>
</dbReference>
<dbReference type="Gene3D" id="3.40.190.290">
    <property type="match status" value="1"/>
</dbReference>
<dbReference type="Pfam" id="PF03466">
    <property type="entry name" value="LysR_substrate"/>
    <property type="match status" value="1"/>
</dbReference>
<evidence type="ECO:0000313" key="6">
    <source>
        <dbReference type="EMBL" id="MBO0904057.1"/>
    </source>
</evidence>
<dbReference type="Proteomes" id="UP000664288">
    <property type="component" value="Unassembled WGS sequence"/>
</dbReference>
<dbReference type="SUPFAM" id="SSF46785">
    <property type="entry name" value="Winged helix' DNA-binding domain"/>
    <property type="match status" value="2"/>
</dbReference>
<evidence type="ECO:0000313" key="7">
    <source>
        <dbReference type="Proteomes" id="UP000664288"/>
    </source>
</evidence>
<evidence type="ECO:0000256" key="2">
    <source>
        <dbReference type="ARBA" id="ARBA00023015"/>
    </source>
</evidence>
<keyword evidence="4" id="KW-0804">Transcription</keyword>
<keyword evidence="7" id="KW-1185">Reference proteome</keyword>
<evidence type="ECO:0000259" key="5">
    <source>
        <dbReference type="PROSITE" id="PS50931"/>
    </source>
</evidence>
<dbReference type="Pfam" id="PF00126">
    <property type="entry name" value="HTH_1"/>
    <property type="match status" value="2"/>
</dbReference>
<organism evidence="6 7">
    <name type="scientific">Jiella sonneratiae</name>
    <dbReference type="NCBI Taxonomy" id="2816856"/>
    <lineage>
        <taxon>Bacteria</taxon>
        <taxon>Pseudomonadati</taxon>
        <taxon>Pseudomonadota</taxon>
        <taxon>Alphaproteobacteria</taxon>
        <taxon>Hyphomicrobiales</taxon>
        <taxon>Aurantimonadaceae</taxon>
        <taxon>Jiella</taxon>
    </lineage>
</organism>
<dbReference type="InterPro" id="IPR050950">
    <property type="entry name" value="HTH-type_LysR_regulators"/>
</dbReference>
<dbReference type="PANTHER" id="PTHR30419:SF14">
    <property type="entry name" value="LYSR FAMILY TRANSCRIPTIONAL REGULATOR"/>
    <property type="match status" value="1"/>
</dbReference>
<proteinExistence type="inferred from homology"/>
<keyword evidence="3" id="KW-0238">DNA-binding</keyword>
<dbReference type="SUPFAM" id="SSF53850">
    <property type="entry name" value="Periplasmic binding protein-like II"/>
    <property type="match status" value="1"/>
</dbReference>